<gene>
    <name evidence="7" type="ORF">N7517_007112</name>
</gene>
<evidence type="ECO:0000256" key="1">
    <source>
        <dbReference type="ARBA" id="ARBA00004173"/>
    </source>
</evidence>
<organism evidence="7 8">
    <name type="scientific">Penicillium concentricum</name>
    <dbReference type="NCBI Taxonomy" id="293559"/>
    <lineage>
        <taxon>Eukaryota</taxon>
        <taxon>Fungi</taxon>
        <taxon>Dikarya</taxon>
        <taxon>Ascomycota</taxon>
        <taxon>Pezizomycotina</taxon>
        <taxon>Eurotiomycetes</taxon>
        <taxon>Eurotiomycetidae</taxon>
        <taxon>Eurotiales</taxon>
        <taxon>Aspergillaceae</taxon>
        <taxon>Penicillium</taxon>
    </lineage>
</organism>
<evidence type="ECO:0000313" key="7">
    <source>
        <dbReference type="EMBL" id="KAJ5375106.1"/>
    </source>
</evidence>
<evidence type="ECO:0000256" key="4">
    <source>
        <dbReference type="ARBA" id="ARBA00022946"/>
    </source>
</evidence>
<reference evidence="7" key="1">
    <citation type="submission" date="2022-12" db="EMBL/GenBank/DDBJ databases">
        <authorList>
            <person name="Petersen C."/>
        </authorList>
    </citation>
    <scope>NUCLEOTIDE SEQUENCE</scope>
    <source>
        <strain evidence="7">IBT 3081</strain>
    </source>
</reference>
<dbReference type="AlphaFoldDB" id="A0A9W9SAK1"/>
<evidence type="ECO:0000256" key="6">
    <source>
        <dbReference type="ARBA" id="ARBA00031849"/>
    </source>
</evidence>
<dbReference type="InterPro" id="IPR051035">
    <property type="entry name" value="Mito_inheritance_9"/>
</dbReference>
<evidence type="ECO:0000256" key="3">
    <source>
        <dbReference type="ARBA" id="ARBA00016197"/>
    </source>
</evidence>
<dbReference type="GeneID" id="81464025"/>
<dbReference type="EMBL" id="JAPZBT010000002">
    <property type="protein sequence ID" value="KAJ5375106.1"/>
    <property type="molecule type" value="Genomic_DNA"/>
</dbReference>
<dbReference type="PANTHER" id="PTHR36091">
    <property type="entry name" value="ALTERED INHERITANCE OF MITOCHONDRIA PROTEIN 9, MITOCHONDRIAL"/>
    <property type="match status" value="1"/>
</dbReference>
<proteinExistence type="inferred from homology"/>
<keyword evidence="4" id="KW-0809">Transit peptide</keyword>
<evidence type="ECO:0000256" key="2">
    <source>
        <dbReference type="ARBA" id="ARBA00005543"/>
    </source>
</evidence>
<dbReference type="OrthoDB" id="2906425at2759"/>
<dbReference type="RefSeq" id="XP_056581092.1">
    <property type="nucleotide sequence ID" value="XM_056724842.1"/>
</dbReference>
<sequence length="364" mass="40144">MKFNLAKPVKIATQATGSISCVEVQKLPEGNFNKVLLLTMNDGKEVIAKLPNSNAGPQYFTTASEVRNIGAEYIIMEKSQGVELSKLWDDILGPDKLGIFQQLVDFEKALVSPQFPMHGSPYYAKDLPNVQSNQLIDLGAKRSNAGLDSAVGPTTNRTFFDDGRNSVDAGHRGPYKEVSKAALWHPDLHGDNIFVDPDQPTGILSIIDWQAVNLSPLFLQVRHPALIEFDGPIPKGLQSIRLPENFDELSAEEQLGAKKLCAAQSLYKLYDIEMIQQCPEIAAALQFKYSLAGQITGLSDSVFGDGEPIVQGMLIRLQEEWTTHVGSSLPCSLSFTEEGKKKQKEDEEKWASRVVIEDFLDHGV</sequence>
<name>A0A9W9SAK1_9EURO</name>
<evidence type="ECO:0000313" key="8">
    <source>
        <dbReference type="Proteomes" id="UP001147752"/>
    </source>
</evidence>
<dbReference type="InterPro" id="IPR011009">
    <property type="entry name" value="Kinase-like_dom_sf"/>
</dbReference>
<dbReference type="PROSITE" id="PS51257">
    <property type="entry name" value="PROKAR_LIPOPROTEIN"/>
    <property type="match status" value="1"/>
</dbReference>
<dbReference type="GO" id="GO:0005739">
    <property type="term" value="C:mitochondrion"/>
    <property type="evidence" value="ECO:0007669"/>
    <property type="project" value="UniProtKB-SubCell"/>
</dbReference>
<keyword evidence="8" id="KW-1185">Reference proteome</keyword>
<protein>
    <recommendedName>
        <fullName evidence="3">Altered inheritance of mitochondria protein 9, mitochondrial</fullName>
    </recommendedName>
    <alternativeName>
        <fullName evidence="6">Found in mitochondrial proteome protein 29</fullName>
    </alternativeName>
</protein>
<dbReference type="SUPFAM" id="SSF56112">
    <property type="entry name" value="Protein kinase-like (PK-like)"/>
    <property type="match status" value="1"/>
</dbReference>
<dbReference type="Proteomes" id="UP001147752">
    <property type="component" value="Unassembled WGS sequence"/>
</dbReference>
<accession>A0A9W9SAK1</accession>
<comment type="subcellular location">
    <subcellularLocation>
        <location evidence="1">Mitochondrion</location>
    </subcellularLocation>
</comment>
<comment type="caution">
    <text evidence="7">The sequence shown here is derived from an EMBL/GenBank/DDBJ whole genome shotgun (WGS) entry which is preliminary data.</text>
</comment>
<comment type="similarity">
    <text evidence="2">Belongs to the AIM9 family.</text>
</comment>
<dbReference type="PANTHER" id="PTHR36091:SF1">
    <property type="entry name" value="ALTERED INHERITANCE OF MITOCHONDRIA PROTEIN 9, MITOCHONDRIAL"/>
    <property type="match status" value="1"/>
</dbReference>
<evidence type="ECO:0000256" key="5">
    <source>
        <dbReference type="ARBA" id="ARBA00023128"/>
    </source>
</evidence>
<keyword evidence="5" id="KW-0496">Mitochondrion</keyword>
<reference evidence="7" key="2">
    <citation type="journal article" date="2023" name="IMA Fungus">
        <title>Comparative genomic study of the Penicillium genus elucidates a diverse pangenome and 15 lateral gene transfer events.</title>
        <authorList>
            <person name="Petersen C."/>
            <person name="Sorensen T."/>
            <person name="Nielsen M.R."/>
            <person name="Sondergaard T.E."/>
            <person name="Sorensen J.L."/>
            <person name="Fitzpatrick D.A."/>
            <person name="Frisvad J.C."/>
            <person name="Nielsen K.L."/>
        </authorList>
    </citation>
    <scope>NUCLEOTIDE SEQUENCE</scope>
    <source>
        <strain evidence="7">IBT 3081</strain>
    </source>
</reference>